<dbReference type="Pfam" id="PF13530">
    <property type="entry name" value="SCP2_2"/>
    <property type="match status" value="1"/>
</dbReference>
<dbReference type="InterPro" id="IPR016181">
    <property type="entry name" value="Acyl_CoA_acyltransferase"/>
</dbReference>
<sequence>MPDVRELTPDDLNDAWQLGRLAFGSDPQPPPPPNPTGRTAHGAFDPTGKLIGKAIDLHDEQWWSGHAVPAADVAGVAVAPEARGTGVGRALLTTLLRHAHDRGAAVSTLFPTTAAPYRACGWEITGQLRTLDLPTATLPRHRPDPRLTIRAGTSADLPATAELYQRVAHHRNGLLTRTHRRFTATDELPYDGLTLVEHDSQLVGYAGWDRGRGYGPDAVLTVEDILATTADAAQALVGTLASWYSVTPTLRVTPLPDDTVSTHLPLERAREHEREAWMHRPVDIVRAVQARGWPTHTHGQVTFTLTDDLADWNTGTWQLTVADGHADLHRTTTDADLHLTVRGFARLYTGTGTARTLAEAGLLHHRTPDPAALDLLAAGPTAHLIDYF</sequence>
<dbReference type="EMBL" id="BOPD01000002">
    <property type="protein sequence ID" value="GIJ31253.1"/>
    <property type="molecule type" value="Genomic_DNA"/>
</dbReference>
<dbReference type="AlphaFoldDB" id="A0A9W5UNC8"/>
<dbReference type="InterPro" id="IPR000182">
    <property type="entry name" value="GNAT_dom"/>
</dbReference>
<dbReference type="Proteomes" id="UP000607311">
    <property type="component" value="Unassembled WGS sequence"/>
</dbReference>
<dbReference type="PANTHER" id="PTHR37817">
    <property type="entry name" value="N-ACETYLTRANSFERASE EIS"/>
    <property type="match status" value="1"/>
</dbReference>
<name>A0A9W5UNC8_9ACTN</name>
<dbReference type="Gene3D" id="3.30.1050.10">
    <property type="entry name" value="SCP2 sterol-binding domain"/>
    <property type="match status" value="1"/>
</dbReference>
<dbReference type="InterPro" id="IPR041380">
    <property type="entry name" value="Acetyltransf_17"/>
</dbReference>
<proteinExistence type="predicted"/>
<dbReference type="InterPro" id="IPR036527">
    <property type="entry name" value="SCP2_sterol-bd_dom_sf"/>
</dbReference>
<dbReference type="SUPFAM" id="SSF55718">
    <property type="entry name" value="SCP-like"/>
    <property type="match status" value="1"/>
</dbReference>
<dbReference type="Pfam" id="PF13527">
    <property type="entry name" value="Acetyltransf_9"/>
    <property type="match status" value="1"/>
</dbReference>
<dbReference type="Gene3D" id="3.40.630.30">
    <property type="match status" value="2"/>
</dbReference>
<evidence type="ECO:0000256" key="1">
    <source>
        <dbReference type="SAM" id="MobiDB-lite"/>
    </source>
</evidence>
<organism evidence="3 4">
    <name type="scientific">Micromonospora sediminimaris</name>
    <dbReference type="NCBI Taxonomy" id="547162"/>
    <lineage>
        <taxon>Bacteria</taxon>
        <taxon>Bacillati</taxon>
        <taxon>Actinomycetota</taxon>
        <taxon>Actinomycetes</taxon>
        <taxon>Micromonosporales</taxon>
        <taxon>Micromonosporaceae</taxon>
        <taxon>Micromonospora</taxon>
    </lineage>
</organism>
<dbReference type="InterPro" id="IPR025559">
    <property type="entry name" value="Eis_dom"/>
</dbReference>
<dbReference type="RefSeq" id="WP_093402400.1">
    <property type="nucleotide sequence ID" value="NZ_BOPD01000002.1"/>
</dbReference>
<dbReference type="GO" id="GO:0034069">
    <property type="term" value="F:aminoglycoside N-acetyltransferase activity"/>
    <property type="evidence" value="ECO:0007669"/>
    <property type="project" value="TreeGrafter"/>
</dbReference>
<dbReference type="PROSITE" id="PS51186">
    <property type="entry name" value="GNAT"/>
    <property type="match status" value="1"/>
</dbReference>
<dbReference type="PANTHER" id="PTHR37817:SF1">
    <property type="entry name" value="N-ACETYLTRANSFERASE EIS"/>
    <property type="match status" value="1"/>
</dbReference>
<dbReference type="GO" id="GO:0030649">
    <property type="term" value="P:aminoglycoside antibiotic catabolic process"/>
    <property type="evidence" value="ECO:0007669"/>
    <property type="project" value="TreeGrafter"/>
</dbReference>
<evidence type="ECO:0000313" key="3">
    <source>
        <dbReference type="EMBL" id="GIJ31253.1"/>
    </source>
</evidence>
<evidence type="ECO:0000259" key="2">
    <source>
        <dbReference type="PROSITE" id="PS51186"/>
    </source>
</evidence>
<accession>A0A9W5UNC8</accession>
<dbReference type="CDD" id="cd04301">
    <property type="entry name" value="NAT_SF"/>
    <property type="match status" value="1"/>
</dbReference>
<dbReference type="Pfam" id="PF17668">
    <property type="entry name" value="Acetyltransf_17"/>
    <property type="match status" value="1"/>
</dbReference>
<comment type="caution">
    <text evidence="3">The sequence shown here is derived from an EMBL/GenBank/DDBJ whole genome shotgun (WGS) entry which is preliminary data.</text>
</comment>
<gene>
    <name evidence="3" type="ORF">Vse01_04010</name>
</gene>
<feature type="region of interest" description="Disordered" evidence="1">
    <location>
        <begin position="21"/>
        <end position="45"/>
    </location>
</feature>
<dbReference type="SUPFAM" id="SSF55729">
    <property type="entry name" value="Acyl-CoA N-acyltransferases (Nat)"/>
    <property type="match status" value="1"/>
</dbReference>
<evidence type="ECO:0000313" key="4">
    <source>
        <dbReference type="Proteomes" id="UP000607311"/>
    </source>
</evidence>
<dbReference type="InterPro" id="IPR051554">
    <property type="entry name" value="Acetyltransferase_Eis"/>
</dbReference>
<reference evidence="3" key="1">
    <citation type="submission" date="2021-01" db="EMBL/GenBank/DDBJ databases">
        <title>Whole genome shotgun sequence of Verrucosispora sediminis NBRC 107745.</title>
        <authorList>
            <person name="Komaki H."/>
            <person name="Tamura T."/>
        </authorList>
    </citation>
    <scope>NUCLEOTIDE SEQUENCE</scope>
    <source>
        <strain evidence="3">NBRC 107745</strain>
    </source>
</reference>
<feature type="domain" description="N-acetyltransferase" evidence="2">
    <location>
        <begin position="2"/>
        <end position="144"/>
    </location>
</feature>
<dbReference type="OrthoDB" id="3498897at2"/>
<protein>
    <recommendedName>
        <fullName evidence="2">N-acetyltransferase domain-containing protein</fullName>
    </recommendedName>
</protein>
<keyword evidence="4" id="KW-1185">Reference proteome</keyword>